<evidence type="ECO:0000313" key="1">
    <source>
        <dbReference type="EMBL" id="GAA0183680.1"/>
    </source>
</evidence>
<protein>
    <submittedName>
        <fullName evidence="1">Uncharacterized protein</fullName>
    </submittedName>
</protein>
<gene>
    <name evidence="1" type="ORF">LIER_31051</name>
</gene>
<dbReference type="EMBL" id="BAABME010011387">
    <property type="protein sequence ID" value="GAA0183680.1"/>
    <property type="molecule type" value="Genomic_DNA"/>
</dbReference>
<organism evidence="1 2">
    <name type="scientific">Lithospermum erythrorhizon</name>
    <name type="common">Purple gromwell</name>
    <name type="synonym">Lithospermum officinale var. erythrorhizon</name>
    <dbReference type="NCBI Taxonomy" id="34254"/>
    <lineage>
        <taxon>Eukaryota</taxon>
        <taxon>Viridiplantae</taxon>
        <taxon>Streptophyta</taxon>
        <taxon>Embryophyta</taxon>
        <taxon>Tracheophyta</taxon>
        <taxon>Spermatophyta</taxon>
        <taxon>Magnoliopsida</taxon>
        <taxon>eudicotyledons</taxon>
        <taxon>Gunneridae</taxon>
        <taxon>Pentapetalae</taxon>
        <taxon>asterids</taxon>
        <taxon>lamiids</taxon>
        <taxon>Boraginales</taxon>
        <taxon>Boraginaceae</taxon>
        <taxon>Boraginoideae</taxon>
        <taxon>Lithospermeae</taxon>
        <taxon>Lithospermum</taxon>
    </lineage>
</organism>
<name>A0AAV3RTA1_LITER</name>
<evidence type="ECO:0000313" key="2">
    <source>
        <dbReference type="Proteomes" id="UP001454036"/>
    </source>
</evidence>
<dbReference type="Proteomes" id="UP001454036">
    <property type="component" value="Unassembled WGS sequence"/>
</dbReference>
<accession>A0AAV3RTA1</accession>
<sequence>MAFAIESRKQRGFNCIGLWQLESIKELAGQILRFDSSWGRRGRVTPSSIGEGGLAAIVVFEVVDMNKPKYTHSVVSALREAAVGNFPQTKA</sequence>
<keyword evidence="2" id="KW-1185">Reference proteome</keyword>
<comment type="caution">
    <text evidence="1">The sequence shown here is derived from an EMBL/GenBank/DDBJ whole genome shotgun (WGS) entry which is preliminary data.</text>
</comment>
<reference evidence="1 2" key="1">
    <citation type="submission" date="2024-01" db="EMBL/GenBank/DDBJ databases">
        <title>The complete chloroplast genome sequence of Lithospermum erythrorhizon: insights into the phylogenetic relationship among Boraginaceae species and the maternal lineages of purple gromwells.</title>
        <authorList>
            <person name="Okada T."/>
            <person name="Watanabe K."/>
        </authorList>
    </citation>
    <scope>NUCLEOTIDE SEQUENCE [LARGE SCALE GENOMIC DNA]</scope>
</reference>
<proteinExistence type="predicted"/>
<dbReference type="AlphaFoldDB" id="A0AAV3RTA1"/>